<dbReference type="InterPro" id="IPR007278">
    <property type="entry name" value="DUF397"/>
</dbReference>
<evidence type="ECO:0000313" key="3">
    <source>
        <dbReference type="EMBL" id="SCE63456.1"/>
    </source>
</evidence>
<evidence type="ECO:0000313" key="4">
    <source>
        <dbReference type="Proteomes" id="UP000199375"/>
    </source>
</evidence>
<evidence type="ECO:0000256" key="1">
    <source>
        <dbReference type="SAM" id="MobiDB-lite"/>
    </source>
</evidence>
<gene>
    <name evidence="3" type="ORF">GA0070558_10111</name>
</gene>
<dbReference type="Proteomes" id="UP000199375">
    <property type="component" value="Unassembled WGS sequence"/>
</dbReference>
<dbReference type="AlphaFoldDB" id="A0A1C4TVM4"/>
<proteinExistence type="predicted"/>
<dbReference type="Pfam" id="PF04149">
    <property type="entry name" value="DUF397"/>
    <property type="match status" value="1"/>
</dbReference>
<feature type="region of interest" description="Disordered" evidence="1">
    <location>
        <begin position="1"/>
        <end position="31"/>
    </location>
</feature>
<feature type="compositionally biased region" description="Basic and acidic residues" evidence="1">
    <location>
        <begin position="20"/>
        <end position="31"/>
    </location>
</feature>
<sequence length="62" mass="6738">MERNAWRKSSRSGNNGQCVEVRDRGPQVDVRDSKAPAAGMLSFDAAAWDAFVSGIKTDGDRP</sequence>
<reference evidence="3 4" key="1">
    <citation type="submission" date="2016-06" db="EMBL/GenBank/DDBJ databases">
        <authorList>
            <person name="Kjaerup R.B."/>
            <person name="Dalgaard T.S."/>
            <person name="Juul-Madsen H.R."/>
        </authorList>
    </citation>
    <scope>NUCLEOTIDE SEQUENCE [LARGE SCALE GENOMIC DNA]</scope>
    <source>
        <strain evidence="3 4">DSM 45626</strain>
    </source>
</reference>
<evidence type="ECO:0000259" key="2">
    <source>
        <dbReference type="Pfam" id="PF04149"/>
    </source>
</evidence>
<feature type="compositionally biased region" description="Basic residues" evidence="1">
    <location>
        <begin position="1"/>
        <end position="10"/>
    </location>
</feature>
<feature type="domain" description="DUF397" evidence="2">
    <location>
        <begin position="5"/>
        <end position="56"/>
    </location>
</feature>
<protein>
    <recommendedName>
        <fullName evidence="2">DUF397 domain-containing protein</fullName>
    </recommendedName>
</protein>
<dbReference type="EMBL" id="FMCW01000001">
    <property type="protein sequence ID" value="SCE63456.1"/>
    <property type="molecule type" value="Genomic_DNA"/>
</dbReference>
<name>A0A1C4TVM4_9ACTN</name>
<accession>A0A1C4TVM4</accession>
<organism evidence="3 4">
    <name type="scientific">Micromonospora haikouensis</name>
    <dbReference type="NCBI Taxonomy" id="686309"/>
    <lineage>
        <taxon>Bacteria</taxon>
        <taxon>Bacillati</taxon>
        <taxon>Actinomycetota</taxon>
        <taxon>Actinomycetes</taxon>
        <taxon>Micromonosporales</taxon>
        <taxon>Micromonosporaceae</taxon>
        <taxon>Micromonospora</taxon>
    </lineage>
</organism>
<dbReference type="RefSeq" id="WP_091274080.1">
    <property type="nucleotide sequence ID" value="NZ_FMCW01000001.1"/>
</dbReference>